<organism evidence="1 2">
    <name type="scientific">Blepharisma stoltei</name>
    <dbReference type="NCBI Taxonomy" id="1481888"/>
    <lineage>
        <taxon>Eukaryota</taxon>
        <taxon>Sar</taxon>
        <taxon>Alveolata</taxon>
        <taxon>Ciliophora</taxon>
        <taxon>Postciliodesmatophora</taxon>
        <taxon>Heterotrichea</taxon>
        <taxon>Heterotrichida</taxon>
        <taxon>Blepharismidae</taxon>
        <taxon>Blepharisma</taxon>
    </lineage>
</organism>
<gene>
    <name evidence="1" type="ORF">BSTOLATCC_MIC41907</name>
</gene>
<comment type="caution">
    <text evidence="1">The sequence shown here is derived from an EMBL/GenBank/DDBJ whole genome shotgun (WGS) entry which is preliminary data.</text>
</comment>
<dbReference type="EMBL" id="CAJZBQ010000041">
    <property type="protein sequence ID" value="CAG9326633.1"/>
    <property type="molecule type" value="Genomic_DNA"/>
</dbReference>
<dbReference type="Proteomes" id="UP001162131">
    <property type="component" value="Unassembled WGS sequence"/>
</dbReference>
<accession>A0AAU9JLQ5</accession>
<dbReference type="AlphaFoldDB" id="A0AAU9JLQ5"/>
<evidence type="ECO:0000313" key="1">
    <source>
        <dbReference type="EMBL" id="CAG9326633.1"/>
    </source>
</evidence>
<evidence type="ECO:0000313" key="2">
    <source>
        <dbReference type="Proteomes" id="UP001162131"/>
    </source>
</evidence>
<sequence>MDPNLTSKILMGSGVGLAAMLGYEKLSPNSYLNRRYLQKHPVPNKALDIESWVPYSHFQAVSEHQASMRSDVKERHNIK</sequence>
<reference evidence="1" key="1">
    <citation type="submission" date="2021-09" db="EMBL/GenBank/DDBJ databases">
        <authorList>
            <consortium name="AG Swart"/>
            <person name="Singh M."/>
            <person name="Singh A."/>
            <person name="Seah K."/>
            <person name="Emmerich C."/>
        </authorList>
    </citation>
    <scope>NUCLEOTIDE SEQUENCE</scope>
    <source>
        <strain evidence="1">ATCC30299</strain>
    </source>
</reference>
<name>A0AAU9JLQ5_9CILI</name>
<protein>
    <submittedName>
        <fullName evidence="1">Uncharacterized protein</fullName>
    </submittedName>
</protein>
<keyword evidence="2" id="KW-1185">Reference proteome</keyword>
<proteinExistence type="predicted"/>